<proteinExistence type="predicted"/>
<sequence>TVVFTFVGTVKLLWWLEHVSCLLYDDAQNWWRGTRALISAVMWLYTVVRPAAQPTVTPPYDVFAIYLLLLGASVLEMGRGLR</sequence>
<comment type="caution">
    <text evidence="1">The sequence shown here is derived from an EMBL/GenBank/DDBJ whole genome shotgun (WGS) entry which is preliminary data.</text>
</comment>
<accession>A0A9P6C377</accession>
<protein>
    <submittedName>
        <fullName evidence="1">Uncharacterized protein</fullName>
    </submittedName>
</protein>
<evidence type="ECO:0000313" key="2">
    <source>
        <dbReference type="Proteomes" id="UP000807342"/>
    </source>
</evidence>
<dbReference type="OrthoDB" id="3055619at2759"/>
<dbReference type="Proteomes" id="UP000807342">
    <property type="component" value="Unassembled WGS sequence"/>
</dbReference>
<dbReference type="AlphaFoldDB" id="A0A9P6C377"/>
<reference evidence="1" key="1">
    <citation type="submission" date="2020-11" db="EMBL/GenBank/DDBJ databases">
        <authorList>
            <consortium name="DOE Joint Genome Institute"/>
            <person name="Ahrendt S."/>
            <person name="Riley R."/>
            <person name="Andreopoulos W."/>
            <person name="Labutti K."/>
            <person name="Pangilinan J."/>
            <person name="Ruiz-Duenas F.J."/>
            <person name="Barrasa J.M."/>
            <person name="Sanchez-Garcia M."/>
            <person name="Camarero S."/>
            <person name="Miyauchi S."/>
            <person name="Serrano A."/>
            <person name="Linde D."/>
            <person name="Babiker R."/>
            <person name="Drula E."/>
            <person name="Ayuso-Fernandez I."/>
            <person name="Pacheco R."/>
            <person name="Padilla G."/>
            <person name="Ferreira P."/>
            <person name="Barriuso J."/>
            <person name="Kellner H."/>
            <person name="Castanera R."/>
            <person name="Alfaro M."/>
            <person name="Ramirez L."/>
            <person name="Pisabarro A.G."/>
            <person name="Kuo A."/>
            <person name="Tritt A."/>
            <person name="Lipzen A."/>
            <person name="He G."/>
            <person name="Yan M."/>
            <person name="Ng V."/>
            <person name="Cullen D."/>
            <person name="Martin F."/>
            <person name="Rosso M.-N."/>
            <person name="Henrissat B."/>
            <person name="Hibbett D."/>
            <person name="Martinez A.T."/>
            <person name="Grigoriev I.V."/>
        </authorList>
    </citation>
    <scope>NUCLEOTIDE SEQUENCE</scope>
    <source>
        <strain evidence="1">MF-IS2</strain>
    </source>
</reference>
<gene>
    <name evidence="1" type="ORF">P691DRAFT_671484</name>
</gene>
<dbReference type="EMBL" id="MU151199">
    <property type="protein sequence ID" value="KAF9447445.1"/>
    <property type="molecule type" value="Genomic_DNA"/>
</dbReference>
<keyword evidence="2" id="KW-1185">Reference proteome</keyword>
<evidence type="ECO:0000313" key="1">
    <source>
        <dbReference type="EMBL" id="KAF9447445.1"/>
    </source>
</evidence>
<name>A0A9P6C377_9AGAR</name>
<feature type="non-terminal residue" evidence="1">
    <location>
        <position position="1"/>
    </location>
</feature>
<organism evidence="1 2">
    <name type="scientific">Macrolepiota fuliginosa MF-IS2</name>
    <dbReference type="NCBI Taxonomy" id="1400762"/>
    <lineage>
        <taxon>Eukaryota</taxon>
        <taxon>Fungi</taxon>
        <taxon>Dikarya</taxon>
        <taxon>Basidiomycota</taxon>
        <taxon>Agaricomycotina</taxon>
        <taxon>Agaricomycetes</taxon>
        <taxon>Agaricomycetidae</taxon>
        <taxon>Agaricales</taxon>
        <taxon>Agaricineae</taxon>
        <taxon>Agaricaceae</taxon>
        <taxon>Macrolepiota</taxon>
    </lineage>
</organism>